<accession>A0AAV0QF64</accession>
<dbReference type="EMBL" id="CAMGYJ010000009">
    <property type="protein sequence ID" value="CAI0542998.1"/>
    <property type="molecule type" value="Genomic_DNA"/>
</dbReference>
<organism evidence="1 2">
    <name type="scientific">Linum tenue</name>
    <dbReference type="NCBI Taxonomy" id="586396"/>
    <lineage>
        <taxon>Eukaryota</taxon>
        <taxon>Viridiplantae</taxon>
        <taxon>Streptophyta</taxon>
        <taxon>Embryophyta</taxon>
        <taxon>Tracheophyta</taxon>
        <taxon>Spermatophyta</taxon>
        <taxon>Magnoliopsida</taxon>
        <taxon>eudicotyledons</taxon>
        <taxon>Gunneridae</taxon>
        <taxon>Pentapetalae</taxon>
        <taxon>rosids</taxon>
        <taxon>fabids</taxon>
        <taxon>Malpighiales</taxon>
        <taxon>Linaceae</taxon>
        <taxon>Linum</taxon>
    </lineage>
</organism>
<reference evidence="1" key="1">
    <citation type="submission" date="2022-08" db="EMBL/GenBank/DDBJ databases">
        <authorList>
            <person name="Gutierrez-Valencia J."/>
        </authorList>
    </citation>
    <scope>NUCLEOTIDE SEQUENCE</scope>
</reference>
<evidence type="ECO:0000313" key="1">
    <source>
        <dbReference type="EMBL" id="CAI0542998.1"/>
    </source>
</evidence>
<sequence length="69" mass="8273">MIWRWPVGPNHRLTCCGGWLDEERMRPFCFLPASDGILWNNIYTTLTLRKKVGVEEIEREQVRFIMFQS</sequence>
<comment type="caution">
    <text evidence="1">The sequence shown here is derived from an EMBL/GenBank/DDBJ whole genome shotgun (WGS) entry which is preliminary data.</text>
</comment>
<keyword evidence="2" id="KW-1185">Reference proteome</keyword>
<name>A0AAV0QF64_9ROSI</name>
<protein>
    <submittedName>
        <fullName evidence="1">Uncharacterized protein</fullName>
    </submittedName>
</protein>
<dbReference type="Proteomes" id="UP001154282">
    <property type="component" value="Unassembled WGS sequence"/>
</dbReference>
<feature type="non-terminal residue" evidence="1">
    <location>
        <position position="69"/>
    </location>
</feature>
<dbReference type="AlphaFoldDB" id="A0AAV0QF64"/>
<gene>
    <name evidence="1" type="ORF">LITE_LOCUS42685</name>
</gene>
<proteinExistence type="predicted"/>
<evidence type="ECO:0000313" key="2">
    <source>
        <dbReference type="Proteomes" id="UP001154282"/>
    </source>
</evidence>